<dbReference type="AlphaFoldDB" id="A0A0L0UL80"/>
<gene>
    <name evidence="1" type="ORF">PSTG_18894</name>
</gene>
<reference evidence="2" key="1">
    <citation type="submission" date="2014-03" db="EMBL/GenBank/DDBJ databases">
        <title>The Genome Sequence of Puccinia striiformis f. sp. tritici PST-78.</title>
        <authorList>
            <consortium name="The Broad Institute Genome Sequencing Platform"/>
            <person name="Cuomo C."/>
            <person name="Hulbert S."/>
            <person name="Chen X."/>
            <person name="Walker B."/>
            <person name="Young S.K."/>
            <person name="Zeng Q."/>
            <person name="Gargeya S."/>
            <person name="Fitzgerald M."/>
            <person name="Haas B."/>
            <person name="Abouelleil A."/>
            <person name="Alvarado L."/>
            <person name="Arachchi H.M."/>
            <person name="Berlin A.M."/>
            <person name="Chapman S.B."/>
            <person name="Goldberg J."/>
            <person name="Griggs A."/>
            <person name="Gujja S."/>
            <person name="Hansen M."/>
            <person name="Howarth C."/>
            <person name="Imamovic A."/>
            <person name="Larimer J."/>
            <person name="McCowan C."/>
            <person name="Montmayeur A."/>
            <person name="Murphy C."/>
            <person name="Neiman D."/>
            <person name="Pearson M."/>
            <person name="Priest M."/>
            <person name="Roberts A."/>
            <person name="Saif S."/>
            <person name="Shea T."/>
            <person name="Sisk P."/>
            <person name="Sykes S."/>
            <person name="Wortman J."/>
            <person name="Nusbaum C."/>
            <person name="Birren B."/>
        </authorList>
    </citation>
    <scope>NUCLEOTIDE SEQUENCE [LARGE SCALE GENOMIC DNA]</scope>
    <source>
        <strain evidence="2">race PST-78</strain>
    </source>
</reference>
<sequence>MYQTQEISTENRMKFDASAEAAYWQRREQQARSDVEEITLAAFMDAIAVMYPRDWCGDVECESFKLAEMYCGEVTTIYAKVGERYFRFRDVVSLPHNAIVARIKKEATGREVQALK</sequence>
<dbReference type="Proteomes" id="UP000054564">
    <property type="component" value="Unassembled WGS sequence"/>
</dbReference>
<keyword evidence="2" id="KW-1185">Reference proteome</keyword>
<organism evidence="1 2">
    <name type="scientific">Puccinia striiformis f. sp. tritici PST-78</name>
    <dbReference type="NCBI Taxonomy" id="1165861"/>
    <lineage>
        <taxon>Eukaryota</taxon>
        <taxon>Fungi</taxon>
        <taxon>Dikarya</taxon>
        <taxon>Basidiomycota</taxon>
        <taxon>Pucciniomycotina</taxon>
        <taxon>Pucciniomycetes</taxon>
        <taxon>Pucciniales</taxon>
        <taxon>Pucciniaceae</taxon>
        <taxon>Puccinia</taxon>
    </lineage>
</organism>
<evidence type="ECO:0000313" key="2">
    <source>
        <dbReference type="Proteomes" id="UP000054564"/>
    </source>
</evidence>
<protein>
    <submittedName>
        <fullName evidence="1">Uncharacterized protein</fullName>
    </submittedName>
</protein>
<evidence type="ECO:0000313" key="1">
    <source>
        <dbReference type="EMBL" id="KNE87715.1"/>
    </source>
</evidence>
<dbReference type="EMBL" id="AJIL01004377">
    <property type="protein sequence ID" value="KNE87715.1"/>
    <property type="molecule type" value="Genomic_DNA"/>
</dbReference>
<comment type="caution">
    <text evidence="1">The sequence shown here is derived from an EMBL/GenBank/DDBJ whole genome shotgun (WGS) entry which is preliminary data.</text>
</comment>
<name>A0A0L0UL80_9BASI</name>
<accession>A0A0L0UL80</accession>
<proteinExistence type="predicted"/>